<dbReference type="Proteomes" id="UP000228948">
    <property type="component" value="Chromosome"/>
</dbReference>
<evidence type="ECO:0000256" key="1">
    <source>
        <dbReference type="ARBA" id="ARBA00022679"/>
    </source>
</evidence>
<name>A0A2K8K8X1_9RHOB</name>
<feature type="transmembrane region" description="Helical" evidence="3">
    <location>
        <begin position="114"/>
        <end position="135"/>
    </location>
</feature>
<dbReference type="AlphaFoldDB" id="A0A2K8K8X1"/>
<dbReference type="STRING" id="441209.GCA_001870665_00062"/>
<feature type="transmembrane region" description="Helical" evidence="3">
    <location>
        <begin position="86"/>
        <end position="108"/>
    </location>
</feature>
<feature type="transmembrane region" description="Helical" evidence="3">
    <location>
        <begin position="21"/>
        <end position="43"/>
    </location>
</feature>
<proteinExistence type="inferred from homology"/>
<feature type="transmembrane region" description="Helical" evidence="3">
    <location>
        <begin position="231"/>
        <end position="250"/>
    </location>
</feature>
<dbReference type="EMBL" id="CP024899">
    <property type="protein sequence ID" value="ATX65386.1"/>
    <property type="molecule type" value="Genomic_DNA"/>
</dbReference>
<dbReference type="Gene3D" id="1.20.120.1760">
    <property type="match status" value="1"/>
</dbReference>
<keyword evidence="1 2" id="KW-0808">Transferase</keyword>
<evidence type="ECO:0000256" key="3">
    <source>
        <dbReference type="SAM" id="Phobius"/>
    </source>
</evidence>
<keyword evidence="3" id="KW-0472">Membrane</keyword>
<accession>A0A2K8K8X1</accession>
<dbReference type="KEGG" id="rbg:BG454_05730"/>
<evidence type="ECO:0000313" key="5">
    <source>
        <dbReference type="Proteomes" id="UP000228948"/>
    </source>
</evidence>
<organism evidence="4 5">
    <name type="scientific">Roseinatronobacter bogoriensis subsp. barguzinensis</name>
    <dbReference type="NCBI Taxonomy" id="441209"/>
    <lineage>
        <taxon>Bacteria</taxon>
        <taxon>Pseudomonadati</taxon>
        <taxon>Pseudomonadota</taxon>
        <taxon>Alphaproteobacteria</taxon>
        <taxon>Rhodobacterales</taxon>
        <taxon>Paracoccaceae</taxon>
        <taxon>Roseinatronobacter</taxon>
    </lineage>
</organism>
<keyword evidence="5" id="KW-1185">Reference proteome</keyword>
<gene>
    <name evidence="4" type="ORF">BG454_05730</name>
</gene>
<feature type="transmembrane region" description="Helical" evidence="3">
    <location>
        <begin position="172"/>
        <end position="195"/>
    </location>
</feature>
<dbReference type="GO" id="GO:0016780">
    <property type="term" value="F:phosphotransferase activity, for other substituted phosphate groups"/>
    <property type="evidence" value="ECO:0007669"/>
    <property type="project" value="InterPro"/>
</dbReference>
<keyword evidence="3" id="KW-0812">Transmembrane</keyword>
<comment type="similarity">
    <text evidence="2">Belongs to the CDP-alcohol phosphatidyltransferase class-I family.</text>
</comment>
<protein>
    <submittedName>
        <fullName evidence="4">CDP-alcohol phosphatidyltransferase family protein</fullName>
    </submittedName>
</protein>
<reference evidence="4 5" key="1">
    <citation type="submission" date="2017-11" db="EMBL/GenBank/DDBJ databases">
        <title>Revised Sequence and Annotation of the Rhodobaca barguzinensis strain alga05 Genome.</title>
        <authorList>
            <person name="Kopejtka K."/>
            <person name="Tomasch J.M."/>
            <person name="Bunk B."/>
            <person name="Koblizek M."/>
        </authorList>
    </citation>
    <scope>NUCLEOTIDE SEQUENCE [LARGE SCALE GENOMIC DNA]</scope>
    <source>
        <strain evidence="5">alga05</strain>
    </source>
</reference>
<sequence>MSMTHISFTSKLAADVALRAVLSQAVGLFVVLVPLSVLLTYFMAEVVGADAPYGAALATAALMGMGCIALLAGLWRGAYPHDRLGLCNVATAIRGAGICVLAGLTLVPNAVLELGWALVALATLTLFLDGLDGWLARRSGLHSRFGARFDVESDVAFSIVLAVLLWQADKVGLWFVAIGLLRPAYLFASIFLPALRIPLPDAYWRKCMAAIQMSIQVALLTPVVLPPFSGIIAATLLSVMILSFAVDIRWQWRQLDLSK</sequence>
<dbReference type="Pfam" id="PF01066">
    <property type="entry name" value="CDP-OH_P_transf"/>
    <property type="match status" value="1"/>
</dbReference>
<evidence type="ECO:0000313" key="4">
    <source>
        <dbReference type="EMBL" id="ATX65386.1"/>
    </source>
</evidence>
<dbReference type="PROSITE" id="PS00379">
    <property type="entry name" value="CDP_ALCOHOL_P_TRANSF"/>
    <property type="match status" value="1"/>
</dbReference>
<keyword evidence="3" id="KW-1133">Transmembrane helix</keyword>
<dbReference type="InterPro" id="IPR043130">
    <property type="entry name" value="CDP-OH_PTrfase_TM_dom"/>
</dbReference>
<feature type="transmembrane region" description="Helical" evidence="3">
    <location>
        <begin position="55"/>
        <end position="74"/>
    </location>
</feature>
<dbReference type="InterPro" id="IPR000462">
    <property type="entry name" value="CDP-OH_P_trans"/>
</dbReference>
<dbReference type="GO" id="GO:0016020">
    <property type="term" value="C:membrane"/>
    <property type="evidence" value="ECO:0007669"/>
    <property type="project" value="InterPro"/>
</dbReference>
<dbReference type="InterPro" id="IPR048254">
    <property type="entry name" value="CDP_ALCOHOL_P_TRANSF_CS"/>
</dbReference>
<evidence type="ECO:0000256" key="2">
    <source>
        <dbReference type="RuleBase" id="RU003750"/>
    </source>
</evidence>
<dbReference type="GO" id="GO:0008654">
    <property type="term" value="P:phospholipid biosynthetic process"/>
    <property type="evidence" value="ECO:0007669"/>
    <property type="project" value="InterPro"/>
</dbReference>